<name>A0A9P7AU17_9HELO</name>
<dbReference type="GO" id="GO:0016491">
    <property type="term" value="F:oxidoreductase activity"/>
    <property type="evidence" value="ECO:0007669"/>
    <property type="project" value="InterPro"/>
</dbReference>
<proteinExistence type="inferred from homology"/>
<dbReference type="NCBIfam" id="NF041278">
    <property type="entry name" value="CmcJ_NvfI_EfuI"/>
    <property type="match status" value="1"/>
</dbReference>
<sequence length="296" mass="34105">MAIEARTKTTGIIEVFDGTKDGKKAYLNPSTGATNLNPKKVHNIEVLDIRALEPQPTVKDIGHEIVKSPTTLTVEQLLNDTTPEGKSFIKENYWPEAASLVQQQSGAAHVEPWHFSVRKQTVGYHPDEIFFMRTGVSQPASTLHIDNNHDTAFDHMKRELGEEKAKSMVEKYKRWAIFNVWRPIGIPVQRWPLLFVDYSHVPGSMQYDQDTERIFRVDNPEYYKSHDNFLKYHPEYQYRYASNLTPEEALIFKDYDSRKDKIRGTPHGGFQDDATAKDAPARNSIEVRLFAFFDDE</sequence>
<dbReference type="OrthoDB" id="412788at2759"/>
<gene>
    <name evidence="2" type="ORF">D0Z07_7666</name>
</gene>
<organism evidence="2 3">
    <name type="scientific">Hyphodiscus hymeniophilus</name>
    <dbReference type="NCBI Taxonomy" id="353542"/>
    <lineage>
        <taxon>Eukaryota</taxon>
        <taxon>Fungi</taxon>
        <taxon>Dikarya</taxon>
        <taxon>Ascomycota</taxon>
        <taxon>Pezizomycotina</taxon>
        <taxon>Leotiomycetes</taxon>
        <taxon>Helotiales</taxon>
        <taxon>Hyphodiscaceae</taxon>
        <taxon>Hyphodiscus</taxon>
    </lineage>
</organism>
<evidence type="ECO:0000313" key="2">
    <source>
        <dbReference type="EMBL" id="KAG0646408.1"/>
    </source>
</evidence>
<accession>A0A9P7AU17</accession>
<dbReference type="Proteomes" id="UP000785200">
    <property type="component" value="Unassembled WGS sequence"/>
</dbReference>
<dbReference type="InterPro" id="IPR044053">
    <property type="entry name" value="AsaB-like"/>
</dbReference>
<dbReference type="EMBL" id="VNKQ01000015">
    <property type="protein sequence ID" value="KAG0646408.1"/>
    <property type="molecule type" value="Genomic_DNA"/>
</dbReference>
<dbReference type="PANTHER" id="PTHR34598:SF3">
    <property type="entry name" value="OXIDOREDUCTASE AN1597"/>
    <property type="match status" value="1"/>
</dbReference>
<protein>
    <submittedName>
        <fullName evidence="2">Hydroxylase desaturase asaB</fullName>
    </submittedName>
</protein>
<evidence type="ECO:0000313" key="3">
    <source>
        <dbReference type="Proteomes" id="UP000785200"/>
    </source>
</evidence>
<dbReference type="AlphaFoldDB" id="A0A9P7AU17"/>
<keyword evidence="3" id="KW-1185">Reference proteome</keyword>
<comment type="similarity">
    <text evidence="1">Belongs to the asaB hydroxylase/desaturase family.</text>
</comment>
<reference evidence="2" key="1">
    <citation type="submission" date="2019-07" db="EMBL/GenBank/DDBJ databases">
        <title>Hyphodiscus hymeniophilus genome sequencing and assembly.</title>
        <authorList>
            <person name="Kramer G."/>
            <person name="Nodwell J."/>
        </authorList>
    </citation>
    <scope>NUCLEOTIDE SEQUENCE</scope>
    <source>
        <strain evidence="2">ATCC 34498</strain>
    </source>
</reference>
<comment type="caution">
    <text evidence="2">The sequence shown here is derived from an EMBL/GenBank/DDBJ whole genome shotgun (WGS) entry which is preliminary data.</text>
</comment>
<evidence type="ECO:0000256" key="1">
    <source>
        <dbReference type="ARBA" id="ARBA00023604"/>
    </source>
</evidence>
<dbReference type="PANTHER" id="PTHR34598">
    <property type="entry name" value="BLL6449 PROTEIN"/>
    <property type="match status" value="1"/>
</dbReference>